<keyword evidence="5" id="KW-0670">Pyruvate</keyword>
<dbReference type="GO" id="GO:0006547">
    <property type="term" value="P:L-histidine metabolic process"/>
    <property type="evidence" value="ECO:0007669"/>
    <property type="project" value="InterPro"/>
</dbReference>
<reference evidence="7" key="1">
    <citation type="submission" date="2023-03" db="EMBL/GenBank/DDBJ databases">
        <authorList>
            <person name="Pearce D."/>
        </authorList>
    </citation>
    <scope>NUCLEOTIDE SEQUENCE</scope>
    <source>
        <strain evidence="7">Mc</strain>
    </source>
</reference>
<dbReference type="Gene3D" id="4.10.510.10">
    <property type="entry name" value="Pyruvoyl-Dependent Histidine Decarboxylas, subunit A"/>
    <property type="match status" value="1"/>
</dbReference>
<dbReference type="AlphaFoldDB" id="A0AA35V6R9"/>
<dbReference type="InterPro" id="IPR016106">
    <property type="entry name" value="Pyr-dep_his-deCO2ase_N"/>
</dbReference>
<evidence type="ECO:0000256" key="1">
    <source>
        <dbReference type="ARBA" id="ARBA00001928"/>
    </source>
</evidence>
<dbReference type="InterPro" id="IPR016105">
    <property type="entry name" value="Pyr-dep_his/arg-deCO2ase_sand"/>
</dbReference>
<name>A0AA35V6R9_METCP</name>
<protein>
    <recommendedName>
        <fullName evidence="2">histidine decarboxylase</fullName>
        <ecNumber evidence="2">4.1.1.22</ecNumber>
    </recommendedName>
</protein>
<proteinExistence type="predicted"/>
<dbReference type="EMBL" id="OX458332">
    <property type="protein sequence ID" value="CAI8838586.1"/>
    <property type="molecule type" value="Genomic_DNA"/>
</dbReference>
<evidence type="ECO:0000256" key="6">
    <source>
        <dbReference type="ARBA" id="ARBA00047889"/>
    </source>
</evidence>
<dbReference type="SUPFAM" id="SSF56271">
    <property type="entry name" value="Pyruvoyl-dependent histidine and arginine decarboxylases"/>
    <property type="match status" value="1"/>
</dbReference>
<gene>
    <name evidence="7" type="ORF">MCNOR_2273</name>
</gene>
<dbReference type="GO" id="GO:0004398">
    <property type="term" value="F:histidine decarboxylase activity"/>
    <property type="evidence" value="ECO:0007669"/>
    <property type="project" value="UniProtKB-EC"/>
</dbReference>
<evidence type="ECO:0000256" key="2">
    <source>
        <dbReference type="ARBA" id="ARBA00012320"/>
    </source>
</evidence>
<evidence type="ECO:0000313" key="8">
    <source>
        <dbReference type="Proteomes" id="UP001158598"/>
    </source>
</evidence>
<dbReference type="SFLD" id="SFLDS00055">
    <property type="entry name" value="Pyruvoyl-Dependent_Histidine/A"/>
    <property type="match status" value="1"/>
</dbReference>
<evidence type="ECO:0000256" key="3">
    <source>
        <dbReference type="ARBA" id="ARBA00022793"/>
    </source>
</evidence>
<evidence type="ECO:0000256" key="5">
    <source>
        <dbReference type="ARBA" id="ARBA00023317"/>
    </source>
</evidence>
<keyword evidence="4" id="KW-0456">Lyase</keyword>
<sequence length="336" mass="35236">MDTDLANPARTVPYAKTALAVLLAVLDGLTPVFSGVPARNDPPAGLPRVPPALSLPEVVKGAVGPFPAHSDGYGNPGASGLGYITLITLHTGQTRRELAITGQTGEGLDGTLAFDRAEANGAYLGQINLIVASSFVGVNGAIWGYDVAKAAEIGERKLFEIGEPKTGGIPVYPADPLLDAAARLLGTRDAPRFPLLPGAQVIAAHKEITAPGPATVWCGVAIAIAAHRATDASAIMELCGKHRGRSGRNPPGEHYFRLIRRNLAKSVLRVGANQGVRYREIFVAVKHESVPPGSIGHAMATAPYIVLANNAVPPGGPEKLLEMGIYDWERTVQERP</sequence>
<comment type="cofactor">
    <cofactor evidence="1">
        <name>pyruvate</name>
        <dbReference type="ChEBI" id="CHEBI:15361"/>
    </cofactor>
</comment>
<comment type="catalytic activity">
    <reaction evidence="6">
        <text>L-histidine + H(+) = histamine + CO2</text>
        <dbReference type="Rhea" id="RHEA:20840"/>
        <dbReference type="ChEBI" id="CHEBI:15378"/>
        <dbReference type="ChEBI" id="CHEBI:16526"/>
        <dbReference type="ChEBI" id="CHEBI:57595"/>
        <dbReference type="ChEBI" id="CHEBI:58432"/>
        <dbReference type="EC" id="4.1.1.22"/>
    </reaction>
</comment>
<evidence type="ECO:0000313" key="7">
    <source>
        <dbReference type="EMBL" id="CAI8838586.1"/>
    </source>
</evidence>
<dbReference type="Pfam" id="PF02329">
    <property type="entry name" value="HDC"/>
    <property type="match status" value="1"/>
</dbReference>
<dbReference type="InterPro" id="IPR016104">
    <property type="entry name" value="Pyr-dep_his/arg-deCO2ase"/>
</dbReference>
<accession>A0AA35V6R9</accession>
<organism evidence="7 8">
    <name type="scientific">Methylococcus capsulatus</name>
    <dbReference type="NCBI Taxonomy" id="414"/>
    <lineage>
        <taxon>Bacteria</taxon>
        <taxon>Pseudomonadati</taxon>
        <taxon>Pseudomonadota</taxon>
        <taxon>Gammaproteobacteria</taxon>
        <taxon>Methylococcales</taxon>
        <taxon>Methylococcaceae</taxon>
        <taxon>Methylococcus</taxon>
    </lineage>
</organism>
<keyword evidence="3" id="KW-0210">Decarboxylase</keyword>
<dbReference type="EC" id="4.1.1.22" evidence="2"/>
<evidence type="ECO:0000256" key="4">
    <source>
        <dbReference type="ARBA" id="ARBA00023239"/>
    </source>
</evidence>
<dbReference type="Proteomes" id="UP001158598">
    <property type="component" value="Chromosome"/>
</dbReference>
<dbReference type="Gene3D" id="3.50.20.10">
    <property type="entry name" value="Pyruvoyl-Dependent Histidine Decarboxylase, subunit B"/>
    <property type="match status" value="1"/>
</dbReference>
<dbReference type="InterPro" id="IPR003427">
    <property type="entry name" value="His_de-COase_proenz"/>
</dbReference>